<feature type="compositionally biased region" description="Polar residues" evidence="1">
    <location>
        <begin position="958"/>
        <end position="968"/>
    </location>
</feature>
<dbReference type="VEuPathDB" id="FungiDB:KRP23_848"/>
<dbReference type="eggNOG" id="ENOG502S2GW">
    <property type="taxonomic scope" value="Eukaryota"/>
</dbReference>
<dbReference type="PANTHER" id="PTHR37028">
    <property type="entry name" value="UNNAMED PRODUCT-RELATED"/>
    <property type="match status" value="1"/>
</dbReference>
<organism evidence="2 3">
    <name type="scientific">Phytophthora ramorum</name>
    <name type="common">Sudden oak death agent</name>
    <dbReference type="NCBI Taxonomy" id="164328"/>
    <lineage>
        <taxon>Eukaryota</taxon>
        <taxon>Sar</taxon>
        <taxon>Stramenopiles</taxon>
        <taxon>Oomycota</taxon>
        <taxon>Peronosporomycetes</taxon>
        <taxon>Peronosporales</taxon>
        <taxon>Peronosporaceae</taxon>
        <taxon>Phytophthora</taxon>
    </lineage>
</organism>
<feature type="region of interest" description="Disordered" evidence="1">
    <location>
        <begin position="309"/>
        <end position="475"/>
    </location>
</feature>
<dbReference type="EMBL" id="DS566006">
    <property type="status" value="NOT_ANNOTATED_CDS"/>
    <property type="molecule type" value="Genomic_DNA"/>
</dbReference>
<keyword evidence="3" id="KW-1185">Reference proteome</keyword>
<proteinExistence type="predicted"/>
<feature type="compositionally biased region" description="Basic and acidic residues" evidence="1">
    <location>
        <begin position="448"/>
        <end position="472"/>
    </location>
</feature>
<feature type="compositionally biased region" description="Basic and acidic residues" evidence="1">
    <location>
        <begin position="703"/>
        <end position="712"/>
    </location>
</feature>
<feature type="region of interest" description="Disordered" evidence="1">
    <location>
        <begin position="954"/>
        <end position="1010"/>
    </location>
</feature>
<dbReference type="EnsemblProtists" id="Phyra74668">
    <property type="protein sequence ID" value="Phyra74668"/>
    <property type="gene ID" value="Phyra74668"/>
</dbReference>
<reference evidence="2" key="2">
    <citation type="submission" date="2015-06" db="UniProtKB">
        <authorList>
            <consortium name="EnsemblProtists"/>
        </authorList>
    </citation>
    <scope>IDENTIFICATION</scope>
    <source>
        <strain evidence="2">Pr102</strain>
    </source>
</reference>
<feature type="compositionally biased region" description="Acidic residues" evidence="1">
    <location>
        <begin position="34"/>
        <end position="43"/>
    </location>
</feature>
<accession>H3GFY3</accession>
<dbReference type="HOGENOM" id="CLU_279990_0_0_1"/>
<dbReference type="AlphaFoldDB" id="H3GFY3"/>
<feature type="region of interest" description="Disordered" evidence="1">
    <location>
        <begin position="1040"/>
        <end position="1065"/>
    </location>
</feature>
<feature type="compositionally biased region" description="Basic and acidic residues" evidence="1">
    <location>
        <begin position="620"/>
        <end position="634"/>
    </location>
</feature>
<dbReference type="VEuPathDB" id="FungiDB:KRP22_6233"/>
<feature type="region of interest" description="Disordered" evidence="1">
    <location>
        <begin position="693"/>
        <end position="712"/>
    </location>
</feature>
<feature type="region of interest" description="Disordered" evidence="1">
    <location>
        <begin position="742"/>
        <end position="762"/>
    </location>
</feature>
<feature type="compositionally biased region" description="Low complexity" evidence="1">
    <location>
        <begin position="1049"/>
        <end position="1065"/>
    </location>
</feature>
<feature type="region of interest" description="Disordered" evidence="1">
    <location>
        <begin position="1"/>
        <end position="55"/>
    </location>
</feature>
<evidence type="ECO:0000313" key="2">
    <source>
        <dbReference type="EnsemblProtists" id="Phyra74668"/>
    </source>
</evidence>
<name>H3GFY3_PHYRM</name>
<dbReference type="PANTHER" id="PTHR37028:SF4">
    <property type="entry name" value="ALMS MOTIF DOMAIN-CONTAINING PROTEIN"/>
    <property type="match status" value="1"/>
</dbReference>
<dbReference type="InParanoid" id="H3GFY3"/>
<feature type="compositionally biased region" description="Low complexity" evidence="1">
    <location>
        <begin position="993"/>
        <end position="1003"/>
    </location>
</feature>
<reference evidence="3" key="1">
    <citation type="journal article" date="2006" name="Science">
        <title>Phytophthora genome sequences uncover evolutionary origins and mechanisms of pathogenesis.</title>
        <authorList>
            <person name="Tyler B.M."/>
            <person name="Tripathy S."/>
            <person name="Zhang X."/>
            <person name="Dehal P."/>
            <person name="Jiang R.H."/>
            <person name="Aerts A."/>
            <person name="Arredondo F.D."/>
            <person name="Baxter L."/>
            <person name="Bensasson D."/>
            <person name="Beynon J.L."/>
            <person name="Chapman J."/>
            <person name="Damasceno C.M."/>
            <person name="Dorrance A.E."/>
            <person name="Dou D."/>
            <person name="Dickerman A.W."/>
            <person name="Dubchak I.L."/>
            <person name="Garbelotto M."/>
            <person name="Gijzen M."/>
            <person name="Gordon S.G."/>
            <person name="Govers F."/>
            <person name="Grunwald N.J."/>
            <person name="Huang W."/>
            <person name="Ivors K.L."/>
            <person name="Jones R.W."/>
            <person name="Kamoun S."/>
            <person name="Krampis K."/>
            <person name="Lamour K.H."/>
            <person name="Lee M.K."/>
            <person name="McDonald W.H."/>
            <person name="Medina M."/>
            <person name="Meijer H.J."/>
            <person name="Nordberg E.K."/>
            <person name="Maclean D.J."/>
            <person name="Ospina-Giraldo M.D."/>
            <person name="Morris P.F."/>
            <person name="Phuntumart V."/>
            <person name="Putnam N.H."/>
            <person name="Rash S."/>
            <person name="Rose J.K."/>
            <person name="Sakihama Y."/>
            <person name="Salamov A.A."/>
            <person name="Savidor A."/>
            <person name="Scheuring C.F."/>
            <person name="Smith B.M."/>
            <person name="Sobral B.W."/>
            <person name="Terry A."/>
            <person name="Torto-Alalibo T.A."/>
            <person name="Win J."/>
            <person name="Xu Z."/>
            <person name="Zhang H."/>
            <person name="Grigoriev I.V."/>
            <person name="Rokhsar D.S."/>
            <person name="Boore J.L."/>
        </authorList>
    </citation>
    <scope>NUCLEOTIDE SEQUENCE [LARGE SCALE GENOMIC DNA]</scope>
    <source>
        <strain evidence="3">Pr102</strain>
    </source>
</reference>
<dbReference type="OMA" id="YQSWSAE"/>
<dbReference type="Proteomes" id="UP000005238">
    <property type="component" value="Unassembled WGS sequence"/>
</dbReference>
<evidence type="ECO:0000256" key="1">
    <source>
        <dbReference type="SAM" id="MobiDB-lite"/>
    </source>
</evidence>
<feature type="region of interest" description="Disordered" evidence="1">
    <location>
        <begin position="620"/>
        <end position="640"/>
    </location>
</feature>
<evidence type="ECO:0000313" key="3">
    <source>
        <dbReference type="Proteomes" id="UP000005238"/>
    </source>
</evidence>
<feature type="compositionally biased region" description="Basic residues" evidence="1">
    <location>
        <begin position="18"/>
        <end position="28"/>
    </location>
</feature>
<protein>
    <submittedName>
        <fullName evidence="2">Uncharacterized protein</fullName>
    </submittedName>
</protein>
<feature type="region of interest" description="Disordered" evidence="1">
    <location>
        <begin position="494"/>
        <end position="543"/>
    </location>
</feature>
<sequence length="1110" mass="122859">MAQETEPVAAALESPSPSKRRNRKKGRHGSTTEDHDEDEEQDAATDLISLPSPVAASSSDDIFAMSFETTSVEQAMDHLALAQETQEDTLLQLPSGRLPLTPPPTPEPFLVHSPEKGQAQVAPLTVEARLLPTVEEAEMEVASELPMKVKSEADAEQEEMIEQMAAVDVADASVEPPMELSEHVEDAVVEQEAAVLSSTLADLTLYSGTMLSVEHVESIEMSETAVDAASAASPQNVEKVSPVADDHVETTKDNAKVKLITAESIEYTAPEVAVSEPTAMVVEVSPTENLVAIKQTPVEIPVVTEHTLEEVKLTEPTPAQTPVAKEAAPTPQKEESKTLPEASPSPRRNKRKGDSQQLHTAPTEFPKPFAQAHQDEAVPLTSSESGRKLKQVAAKDSAEFQVQSRTAKRKGDVSDVKPPPAPAAKATKEIRPKRLVARTSSGPMLNKTKKESEAKCKPEVAARPVHDAKKDSMMNPTASSIARATAAEARKALLKGGAAKKAPTRKPTRTRLVAKSAGPTTTLPAQQASVPPPAPVAADDGERNVKRRLNAIEVEAASRRLYDDAKEAKLRKDARRAELTETYTFAPQVNNFKRRTTPGESENLNLDHFSRLHAQAKELQGKKRDLQQQHERDGCTFAPTISARAKRLSQKSSAPRYENLYKNAQEIKLKREEKLMEKAKTTEEECPFKPKITASKSPVKTKPLYDSEREKQKRLALQQKKIEAEMSECTFKPKVTAKRLKVKAEEPSDLPTDSAAEANPYNRLYQASIERAERLQKLRQDRDEEEKAQAPFQPKITTRSRVAKGQAKAKQQPFHKRLYNKDYMKKLDAEREQRRLEEEQQFTFKPEINEPPAEIKVKVNERASPRKSIFERLYDEKDKMKEKIELSEELRLHKEMAECTFRPQIEADAVQSNGGTAPPVWERLLSYDKAQVIEEREKLKEQLEMQECTFKPEVKSSDPLSMNKSPSFNVFDRLTGSGSNSSLDPTRPSFITRRPSSSPGRQSPDTKGVSIGRIIKTTKFALPAERKMLSRTYSISQPSSVNKQVMKRSTSFSGPKSASSSPTMSMGDVISRLQTAAPTPAANGDATQLHSLAENYDSWSAELEAKLRHL</sequence>